<dbReference type="AlphaFoldDB" id="A0ABD3QRY2"/>
<dbReference type="EMBL" id="JABMIG020000017">
    <property type="protein sequence ID" value="KAL3802837.1"/>
    <property type="molecule type" value="Genomic_DNA"/>
</dbReference>
<dbReference type="InterPro" id="IPR000742">
    <property type="entry name" value="EGF"/>
</dbReference>
<dbReference type="InterPro" id="IPR023296">
    <property type="entry name" value="Glyco_hydro_beta-prop_sf"/>
</dbReference>
<dbReference type="SUPFAM" id="SSF75005">
    <property type="entry name" value="Arabinanase/levansucrase/invertase"/>
    <property type="match status" value="1"/>
</dbReference>
<feature type="region of interest" description="Disordered" evidence="1">
    <location>
        <begin position="145"/>
        <end position="189"/>
    </location>
</feature>
<dbReference type="PROSITE" id="PS00022">
    <property type="entry name" value="EGF_1"/>
    <property type="match status" value="1"/>
</dbReference>
<evidence type="ECO:0000313" key="4">
    <source>
        <dbReference type="EMBL" id="KAL3802837.1"/>
    </source>
</evidence>
<keyword evidence="2" id="KW-1133">Transmembrane helix</keyword>
<evidence type="ECO:0000313" key="5">
    <source>
        <dbReference type="Proteomes" id="UP001516023"/>
    </source>
</evidence>
<feature type="compositionally biased region" description="Low complexity" evidence="1">
    <location>
        <begin position="150"/>
        <end position="180"/>
    </location>
</feature>
<evidence type="ECO:0000256" key="2">
    <source>
        <dbReference type="SAM" id="Phobius"/>
    </source>
</evidence>
<dbReference type="Gene3D" id="2.115.10.20">
    <property type="entry name" value="Glycosyl hydrolase domain, family 43"/>
    <property type="match status" value="2"/>
</dbReference>
<name>A0ABD3QRY2_9STRA</name>
<sequence length="682" mass="75865">MAGIDRDRRHKLYERYDADLPSSSSERLINSANGGSSRRERRNIESHSYRSSNFSSSRRLRNSASSREDNFDAHAATYRSPALYHVDDDVPSSLQQLQQRNRRMLYFAALLLSAFTWMTLVQESSHSLQHHHAETKVTRIGNSFVNFPRSSQSQTNSNSQRDSQNVLSNSDSDTSTSSKKQSAKPKENIPAILAEEHQARKRWNPCNTKYELERHDHEPRHGDICRIKGGIMSFYECPNGCHETGGNPPYCALDQTNLGGSSKPCRARNPQAEPEYRCDDVGVCVLAVGSPRGQFKGVGQYYDDTCDGMCGDRKDAAFVNKGKPKCTSDLDCSLAGICLPETKTCLCDPWADGPDCSYLKFQRVDKSRLGYINERHSSWGGSIVYSPADEMYHMYVSEIICKIDPDVRKRCGLGGWETHSRVVVAKSVNVDGPFQRSGSDEEEVVLHPEHHNPSIHVSSTGDWHLFTISGSSGPIERMFSKDQGKTWSEPITISPRQNPGPLLRPDGSTFLYYRADGVDLPSPTCSDEAISLQICPVAQTCHPPNDIPLFAHTGEDPSVFVDHRGNYHMLFNALPYKCVPKFQQGGHAWSKDGVNWSANPRVGAFDTTIQFTDGTRIKCERRERPQMVVGADGRPIALVTGMTGCPKGLMSEFNGEVALNSGDARFYRGGDDSFTLVQLVGT</sequence>
<reference evidence="4 5" key="1">
    <citation type="journal article" date="2020" name="G3 (Bethesda)">
        <title>Improved Reference Genome for Cyclotella cryptica CCMP332, a Model for Cell Wall Morphogenesis, Salinity Adaptation, and Lipid Production in Diatoms (Bacillariophyta).</title>
        <authorList>
            <person name="Roberts W.R."/>
            <person name="Downey K.M."/>
            <person name="Ruck E.C."/>
            <person name="Traller J.C."/>
            <person name="Alverson A.J."/>
        </authorList>
    </citation>
    <scope>NUCLEOTIDE SEQUENCE [LARGE SCALE GENOMIC DNA]</scope>
    <source>
        <strain evidence="4 5">CCMP332</strain>
    </source>
</reference>
<feature type="transmembrane region" description="Helical" evidence="2">
    <location>
        <begin position="104"/>
        <end position="121"/>
    </location>
</feature>
<accession>A0ABD3QRY2</accession>
<feature type="domain" description="EGF-like" evidence="3">
    <location>
        <begin position="345"/>
        <end position="356"/>
    </location>
</feature>
<dbReference type="Proteomes" id="UP001516023">
    <property type="component" value="Unassembled WGS sequence"/>
</dbReference>
<dbReference type="SUPFAM" id="SSF50939">
    <property type="entry name" value="Sialidases"/>
    <property type="match status" value="1"/>
</dbReference>
<keyword evidence="5" id="KW-1185">Reference proteome</keyword>
<organism evidence="4 5">
    <name type="scientific">Cyclotella cryptica</name>
    <dbReference type="NCBI Taxonomy" id="29204"/>
    <lineage>
        <taxon>Eukaryota</taxon>
        <taxon>Sar</taxon>
        <taxon>Stramenopiles</taxon>
        <taxon>Ochrophyta</taxon>
        <taxon>Bacillariophyta</taxon>
        <taxon>Coscinodiscophyceae</taxon>
        <taxon>Thalassiosirophycidae</taxon>
        <taxon>Stephanodiscales</taxon>
        <taxon>Stephanodiscaceae</taxon>
        <taxon>Cyclotella</taxon>
    </lineage>
</organism>
<evidence type="ECO:0000256" key="1">
    <source>
        <dbReference type="SAM" id="MobiDB-lite"/>
    </source>
</evidence>
<feature type="compositionally biased region" description="Polar residues" evidence="1">
    <location>
        <begin position="21"/>
        <end position="36"/>
    </location>
</feature>
<dbReference type="InterPro" id="IPR036278">
    <property type="entry name" value="Sialidase_sf"/>
</dbReference>
<protein>
    <recommendedName>
        <fullName evidence="3">EGF-like domain-containing protein</fullName>
    </recommendedName>
</protein>
<keyword evidence="2" id="KW-0472">Membrane</keyword>
<evidence type="ECO:0000259" key="3">
    <source>
        <dbReference type="PROSITE" id="PS00022"/>
    </source>
</evidence>
<feature type="compositionally biased region" description="Low complexity" evidence="1">
    <location>
        <begin position="49"/>
        <end position="65"/>
    </location>
</feature>
<feature type="region of interest" description="Disordered" evidence="1">
    <location>
        <begin position="15"/>
        <end position="71"/>
    </location>
</feature>
<comment type="caution">
    <text evidence="4">The sequence shown here is derived from an EMBL/GenBank/DDBJ whole genome shotgun (WGS) entry which is preliminary data.</text>
</comment>
<proteinExistence type="predicted"/>
<keyword evidence="2" id="KW-0812">Transmembrane</keyword>
<gene>
    <name evidence="4" type="ORF">HJC23_007614</name>
</gene>